<dbReference type="GeneID" id="39591837"/>
<dbReference type="PROSITE" id="PS00463">
    <property type="entry name" value="ZN2_CY6_FUNGAL_1"/>
    <property type="match status" value="1"/>
</dbReference>
<keyword evidence="1" id="KW-0479">Metal-binding</keyword>
<dbReference type="AlphaFoldDB" id="A0A427XU46"/>
<dbReference type="GO" id="GO:0006351">
    <property type="term" value="P:DNA-templated transcription"/>
    <property type="evidence" value="ECO:0007669"/>
    <property type="project" value="InterPro"/>
</dbReference>
<dbReference type="GO" id="GO:0008270">
    <property type="term" value="F:zinc ion binding"/>
    <property type="evidence" value="ECO:0007669"/>
    <property type="project" value="InterPro"/>
</dbReference>
<dbReference type="SMART" id="SM00906">
    <property type="entry name" value="Fungal_trans"/>
    <property type="match status" value="1"/>
</dbReference>
<dbReference type="Proteomes" id="UP000279236">
    <property type="component" value="Unassembled WGS sequence"/>
</dbReference>
<dbReference type="STRING" id="105984.A0A427XU46"/>
<dbReference type="InterPro" id="IPR036864">
    <property type="entry name" value="Zn2-C6_fun-type_DNA-bd_sf"/>
</dbReference>
<reference evidence="6 7" key="1">
    <citation type="submission" date="2018-11" db="EMBL/GenBank/DDBJ databases">
        <title>Genome sequence of Apiotrichum porosum DSM 27194.</title>
        <authorList>
            <person name="Aliyu H."/>
            <person name="Gorte O."/>
            <person name="Ochsenreither K."/>
        </authorList>
    </citation>
    <scope>NUCLEOTIDE SEQUENCE [LARGE SCALE GENOMIC DNA]</scope>
    <source>
        <strain evidence="6 7">DSM 27194</strain>
    </source>
</reference>
<dbReference type="PROSITE" id="PS50048">
    <property type="entry name" value="ZN2_CY6_FUNGAL_2"/>
    <property type="match status" value="1"/>
</dbReference>
<comment type="caution">
    <text evidence="6">The sequence shown here is derived from an EMBL/GenBank/DDBJ whole genome shotgun (WGS) entry which is preliminary data.</text>
</comment>
<dbReference type="EMBL" id="RSCE01000005">
    <property type="protein sequence ID" value="RSH82327.1"/>
    <property type="molecule type" value="Genomic_DNA"/>
</dbReference>
<keyword evidence="7" id="KW-1185">Reference proteome</keyword>
<feature type="region of interest" description="Disordered" evidence="4">
    <location>
        <begin position="24"/>
        <end position="107"/>
    </location>
</feature>
<dbReference type="Pfam" id="PF04082">
    <property type="entry name" value="Fungal_trans"/>
    <property type="match status" value="1"/>
</dbReference>
<feature type="coiled-coil region" evidence="3">
    <location>
        <begin position="149"/>
        <end position="176"/>
    </location>
</feature>
<dbReference type="OrthoDB" id="2428527at2759"/>
<dbReference type="SUPFAM" id="SSF57701">
    <property type="entry name" value="Zn2/Cys6 DNA-binding domain"/>
    <property type="match status" value="1"/>
</dbReference>
<dbReference type="Gene3D" id="4.10.240.10">
    <property type="entry name" value="Zn(2)-C6 fungal-type DNA-binding domain"/>
    <property type="match status" value="1"/>
</dbReference>
<dbReference type="RefSeq" id="XP_028476559.1">
    <property type="nucleotide sequence ID" value="XM_028622666.1"/>
</dbReference>
<evidence type="ECO:0000259" key="5">
    <source>
        <dbReference type="PROSITE" id="PS50048"/>
    </source>
</evidence>
<dbReference type="GO" id="GO:0000981">
    <property type="term" value="F:DNA-binding transcription factor activity, RNA polymerase II-specific"/>
    <property type="evidence" value="ECO:0007669"/>
    <property type="project" value="InterPro"/>
</dbReference>
<dbReference type="InterPro" id="IPR007219">
    <property type="entry name" value="XnlR_reg_dom"/>
</dbReference>
<feature type="region of interest" description="Disordered" evidence="4">
    <location>
        <begin position="316"/>
        <end position="356"/>
    </location>
</feature>
<feature type="compositionally biased region" description="Basic and acidic residues" evidence="4">
    <location>
        <begin position="329"/>
        <end position="340"/>
    </location>
</feature>
<evidence type="ECO:0000256" key="3">
    <source>
        <dbReference type="SAM" id="Coils"/>
    </source>
</evidence>
<dbReference type="InterPro" id="IPR001138">
    <property type="entry name" value="Zn2Cys6_DnaBD"/>
</dbReference>
<evidence type="ECO:0000313" key="6">
    <source>
        <dbReference type="EMBL" id="RSH82327.1"/>
    </source>
</evidence>
<dbReference type="CDD" id="cd00067">
    <property type="entry name" value="GAL4"/>
    <property type="match status" value="1"/>
</dbReference>
<dbReference type="Pfam" id="PF00172">
    <property type="entry name" value="Zn_clus"/>
    <property type="match status" value="1"/>
</dbReference>
<protein>
    <recommendedName>
        <fullName evidence="5">Zn(2)-C6 fungal-type domain-containing protein</fullName>
    </recommendedName>
</protein>
<dbReference type="SMART" id="SM00066">
    <property type="entry name" value="GAL4"/>
    <property type="match status" value="1"/>
</dbReference>
<proteinExistence type="predicted"/>
<feature type="compositionally biased region" description="Low complexity" evidence="4">
    <location>
        <begin position="54"/>
        <end position="76"/>
    </location>
</feature>
<evidence type="ECO:0000256" key="1">
    <source>
        <dbReference type="ARBA" id="ARBA00022723"/>
    </source>
</evidence>
<organism evidence="6 7">
    <name type="scientific">Apiotrichum porosum</name>
    <dbReference type="NCBI Taxonomy" id="105984"/>
    <lineage>
        <taxon>Eukaryota</taxon>
        <taxon>Fungi</taxon>
        <taxon>Dikarya</taxon>
        <taxon>Basidiomycota</taxon>
        <taxon>Agaricomycotina</taxon>
        <taxon>Tremellomycetes</taxon>
        <taxon>Trichosporonales</taxon>
        <taxon>Trichosporonaceae</taxon>
        <taxon>Apiotrichum</taxon>
    </lineage>
</organism>
<sequence>MHTRPPTFLSAPVNRNSTFLSLSLPPLPPSHNPPSILAAQHHPHTMNHFPPGPSSSASGSSEPVPQSAHSGASGTSGHHRSASSNTTATLDPRAPAHTASHDPEQDESTTRVQLACFYCRTKRIRCSGTKPVCTACEKARVECEWPAGRRRKRTRREMEEARREQAEAEAKKAATMPPTNGAFESEGIRTVPAIWSTGLAPMDDGWGNSNNFVWPSNFLPGAFDFNNPPLDPNSQMGTAATAPTSLPTGSTSADGFGSFLKEHSPATDMQLLNALNQTAYLSGDGTADDPLELYYYRFSGSTAINPGIHRISLKLQRRPGPGVPEPEEQQSHDGRSDGGRSVRLPPPNPADLFDPTGHPHRHVWDVMLDRFFVHMSSHFPSVSRNRMMERYESGTMSAFLANCICALGARFGESNPLTGQDGDHLEACAPFVAKAQELVVPLLHLPAHDVCTGLLFLAWASYGQNSDAGLWQFTGMSIRMAIDLGLHENSDIYESEAHVIRTRNLFWSLFITDTVLAFSTGRTTTIPEDIIEIPLPEDEDFFPDPSRDCPTHPTFAPNEVIQPVPFVYLVRLMIVTARIANVLNGRRGRARTLVAADKPLGERLVELQARLVAFYAALPDTMRWSADNFKLQHARGHGSTFLTLHLWAHAVLALVYHPDLLRSPSGVDTPLSASMPRNVRLASASSRQICECMVFADLVSHTSYTASPFVVQPLYVAAMALVHEMRNAQTASENGSAAPSDMFLVTITKQNLTALLRAIVRTEAYWAGANYVATILEKRSGLSISSSTALRRTFISLPDQGLLRRFQVDRDNPASAHVAPATDSSLRESIARHSSGPSPMMMADLLNGYSIEGMSFGPAGSMDFARLVAAGGWDGQPHSGHGLTPADSTSGHST</sequence>
<feature type="domain" description="Zn(2)-C6 fungal-type" evidence="5">
    <location>
        <begin position="115"/>
        <end position="145"/>
    </location>
</feature>
<keyword evidence="3" id="KW-0175">Coiled coil</keyword>
<name>A0A427XU46_9TREE</name>
<evidence type="ECO:0000313" key="7">
    <source>
        <dbReference type="Proteomes" id="UP000279236"/>
    </source>
</evidence>
<accession>A0A427XU46</accession>
<dbReference type="CDD" id="cd12148">
    <property type="entry name" value="fungal_TF_MHR"/>
    <property type="match status" value="1"/>
</dbReference>
<gene>
    <name evidence="6" type="ORF">EHS24_007294</name>
</gene>
<feature type="region of interest" description="Disordered" evidence="4">
    <location>
        <begin position="813"/>
        <end position="835"/>
    </location>
</feature>
<dbReference type="PANTHER" id="PTHR47783:SF1">
    <property type="entry name" value="ZN(II)2CYS6 TRANSCRIPTION FACTOR (EUROFUNG)"/>
    <property type="match status" value="1"/>
</dbReference>
<evidence type="ECO:0000256" key="2">
    <source>
        <dbReference type="ARBA" id="ARBA00023242"/>
    </source>
</evidence>
<dbReference type="PANTHER" id="PTHR47783">
    <property type="entry name" value="ZN(II)2CYS6 TRANSCRIPTION FACTOR (EUROFUNG)-RELATED"/>
    <property type="match status" value="1"/>
</dbReference>
<dbReference type="GO" id="GO:0003677">
    <property type="term" value="F:DNA binding"/>
    <property type="evidence" value="ECO:0007669"/>
    <property type="project" value="InterPro"/>
</dbReference>
<keyword evidence="2" id="KW-0539">Nucleus</keyword>
<evidence type="ECO:0000256" key="4">
    <source>
        <dbReference type="SAM" id="MobiDB-lite"/>
    </source>
</evidence>